<keyword evidence="9" id="KW-1185">Reference proteome</keyword>
<feature type="binding site" evidence="6">
    <location>
        <position position="98"/>
    </location>
    <ligand>
        <name>substrate</name>
    </ligand>
</feature>
<dbReference type="NCBIfam" id="NF004079">
    <property type="entry name" value="PRK05584.1"/>
    <property type="match status" value="1"/>
</dbReference>
<comment type="catalytic activity">
    <reaction evidence="5">
        <text>5'-deoxyadenosine + H2O = 5-deoxy-D-ribose + adenine</text>
        <dbReference type="Rhea" id="RHEA:29859"/>
        <dbReference type="ChEBI" id="CHEBI:15377"/>
        <dbReference type="ChEBI" id="CHEBI:16708"/>
        <dbReference type="ChEBI" id="CHEBI:17319"/>
        <dbReference type="ChEBI" id="CHEBI:149540"/>
        <dbReference type="EC" id="3.2.2.9"/>
    </reaction>
    <physiologicalReaction direction="left-to-right" evidence="5">
        <dbReference type="Rhea" id="RHEA:29860"/>
    </physiologicalReaction>
</comment>
<dbReference type="EMBL" id="SMRS01000003">
    <property type="protein sequence ID" value="KAA0875443.1"/>
    <property type="molecule type" value="Genomic_DNA"/>
</dbReference>
<comment type="pathway">
    <text evidence="1 6">Amino-acid biosynthesis; L-methionine biosynthesis via salvage pathway; S-methyl-5-thio-alpha-D-ribose 1-phosphate from S-methyl-5'-thioadenosine (hydrolase route): step 1/2.</text>
</comment>
<dbReference type="PANTHER" id="PTHR46832:SF1">
    <property type="entry name" value="5'-METHYLTHIOADENOSINE_S-ADENOSYLHOMOCYSTEINE NUCLEOSIDASE"/>
    <property type="match status" value="1"/>
</dbReference>
<dbReference type="UniPathway" id="UPA00904">
    <property type="reaction ID" value="UER00871"/>
</dbReference>
<dbReference type="RefSeq" id="WP_149390450.1">
    <property type="nucleotide sequence ID" value="NZ_SMRS01000003.1"/>
</dbReference>
<dbReference type="GO" id="GO:0005829">
    <property type="term" value="C:cytosol"/>
    <property type="evidence" value="ECO:0007669"/>
    <property type="project" value="TreeGrafter"/>
</dbReference>
<proteinExistence type="inferred from homology"/>
<comment type="catalytic activity">
    <reaction evidence="6">
        <text>S-methyl-5'-thioadenosine + H2O = 5-(methylsulfanyl)-D-ribose + adenine</text>
        <dbReference type="Rhea" id="RHEA:13617"/>
        <dbReference type="ChEBI" id="CHEBI:15377"/>
        <dbReference type="ChEBI" id="CHEBI:16708"/>
        <dbReference type="ChEBI" id="CHEBI:17509"/>
        <dbReference type="ChEBI" id="CHEBI:78440"/>
        <dbReference type="EC" id="3.2.2.9"/>
    </reaction>
</comment>
<comment type="similarity">
    <text evidence="6">Belongs to the PNP/UDP phosphorylase family. MtnN subfamily.</text>
</comment>
<dbReference type="InterPro" id="IPR000845">
    <property type="entry name" value="Nucleoside_phosphorylase_d"/>
</dbReference>
<keyword evidence="8" id="KW-0326">Glycosidase</keyword>
<evidence type="ECO:0000256" key="3">
    <source>
        <dbReference type="ARBA" id="ARBA00022801"/>
    </source>
</evidence>
<dbReference type="AlphaFoldDB" id="A0A5A9W4J5"/>
<evidence type="ECO:0000259" key="7">
    <source>
        <dbReference type="Pfam" id="PF01048"/>
    </source>
</evidence>
<dbReference type="GO" id="GO:0008930">
    <property type="term" value="F:methylthioadenosine nucleosidase activity"/>
    <property type="evidence" value="ECO:0007669"/>
    <property type="project" value="UniProtKB-UniRule"/>
</dbReference>
<sequence>MSNPTTYISPLVERLASPQPLRIALIGAMDQEIELLRTSLAQLNSFTQAGYDFHEGELHGAQVMLLKSGIGKVNAAIGTALLLSQFQPDCVINTGSAGGTDPSLQVGDLVISDEVLHHDADLTIFGYQPGQLPGMPATFSSDPLLSQVAEECIAQFSGMQMVHGLIATGDSFMNQPERVAHICQLFPDLKAVEMEAAAIAQTCFRFQTPCIVIRALSDVAGRESNISFKEFLETAATHSAQMVSAIVKDLVQRQATQSSL</sequence>
<dbReference type="OrthoDB" id="9792278at2"/>
<feature type="binding site" evidence="6">
    <location>
        <position position="173"/>
    </location>
    <ligand>
        <name>substrate</name>
    </ligand>
</feature>
<comment type="function">
    <text evidence="6">Catalyzes the irreversible cleavage of the glycosidic bond in both 5'-methylthioadenosine (MTA) and S-adenosylhomocysteine (SAH/AdoHcy) to adenine and the corresponding thioribose, 5'-methylthioribose and S-ribosylhomocysteine, respectively. Also cleaves 5'-deoxyadenosine, a toxic by-product of radical S-adenosylmethionine (SAM) enzymes, into 5-deoxyribose and adenine.</text>
</comment>
<feature type="binding site" evidence="6">
    <location>
        <begin position="194"/>
        <end position="195"/>
    </location>
    <ligand>
        <name>substrate</name>
    </ligand>
</feature>
<dbReference type="GO" id="GO:0009164">
    <property type="term" value="P:nucleoside catabolic process"/>
    <property type="evidence" value="ECO:0007669"/>
    <property type="project" value="InterPro"/>
</dbReference>
<dbReference type="Pfam" id="PF01048">
    <property type="entry name" value="PNP_UDP_1"/>
    <property type="match status" value="1"/>
</dbReference>
<comment type="catalytic activity">
    <reaction evidence="6">
        <text>S-adenosyl-L-homocysteine + H2O = S-(5-deoxy-D-ribos-5-yl)-L-homocysteine + adenine</text>
        <dbReference type="Rhea" id="RHEA:17805"/>
        <dbReference type="ChEBI" id="CHEBI:15377"/>
        <dbReference type="ChEBI" id="CHEBI:16708"/>
        <dbReference type="ChEBI" id="CHEBI:57856"/>
        <dbReference type="ChEBI" id="CHEBI:58195"/>
        <dbReference type="EC" id="3.2.2.9"/>
    </reaction>
</comment>
<evidence type="ECO:0000313" key="8">
    <source>
        <dbReference type="EMBL" id="KAA0875443.1"/>
    </source>
</evidence>
<dbReference type="InterPro" id="IPR010049">
    <property type="entry name" value="MTA_SAH_Nsdase"/>
</dbReference>
<feature type="domain" description="Nucleoside phosphorylase" evidence="7">
    <location>
        <begin position="22"/>
        <end position="248"/>
    </location>
</feature>
<comment type="caution">
    <text evidence="8">The sequence shown here is derived from an EMBL/GenBank/DDBJ whole genome shotgun (WGS) entry which is preliminary data.</text>
</comment>
<dbReference type="HAMAP" id="MF_01684">
    <property type="entry name" value="Salvage_MtnN"/>
    <property type="match status" value="1"/>
</dbReference>
<organism evidence="8 9">
    <name type="scientific">Nitrincola tapanii</name>
    <dbReference type="NCBI Taxonomy" id="1708751"/>
    <lineage>
        <taxon>Bacteria</taxon>
        <taxon>Pseudomonadati</taxon>
        <taxon>Pseudomonadota</taxon>
        <taxon>Gammaproteobacteria</taxon>
        <taxon>Oceanospirillales</taxon>
        <taxon>Oceanospirillaceae</taxon>
        <taxon>Nitrincola</taxon>
    </lineage>
</organism>
<evidence type="ECO:0000256" key="5">
    <source>
        <dbReference type="ARBA" id="ARBA00050313"/>
    </source>
</evidence>
<keyword evidence="3 6" id="KW-0378">Hydrolase</keyword>
<dbReference type="FunFam" id="3.40.50.1580:FF:000001">
    <property type="entry name" value="MTA/SAH nucleosidase family protein"/>
    <property type="match status" value="1"/>
</dbReference>
<dbReference type="NCBIfam" id="TIGR01704">
    <property type="entry name" value="MTA_SAH-Nsdase"/>
    <property type="match status" value="1"/>
</dbReference>
<keyword evidence="2 6" id="KW-0028">Amino-acid biosynthesis</keyword>
<accession>A0A5A9W4J5</accession>
<dbReference type="Gene3D" id="3.40.50.1580">
    <property type="entry name" value="Nucleoside phosphorylase domain"/>
    <property type="match status" value="1"/>
</dbReference>
<evidence type="ECO:0000313" key="9">
    <source>
        <dbReference type="Proteomes" id="UP000325302"/>
    </source>
</evidence>
<dbReference type="PANTHER" id="PTHR46832">
    <property type="entry name" value="5'-METHYLTHIOADENOSINE/S-ADENOSYLHOMOCYSTEINE NUCLEOSIDASE"/>
    <property type="match status" value="1"/>
</dbReference>
<dbReference type="EC" id="3.2.2.9" evidence="6"/>
<protein>
    <recommendedName>
        <fullName evidence="6">5'-methylthioadenosine/S-adenosylhomocysteine nucleosidase</fullName>
        <shortName evidence="6">MTA/SAH nucleosidase</shortName>
        <shortName evidence="6">MTAN</shortName>
        <ecNumber evidence="6">3.2.2.9</ecNumber>
    </recommendedName>
    <alternativeName>
        <fullName evidence="6">5'-deoxyadenosine nucleosidase</fullName>
        <shortName evidence="6">DOA nucleosidase</shortName>
        <shortName evidence="6">dAdo nucleosidase</shortName>
    </alternativeName>
    <alternativeName>
        <fullName evidence="6">5'-methylthioadenosine nucleosidase</fullName>
        <shortName evidence="6">MTA nucleosidase</shortName>
    </alternativeName>
    <alternativeName>
        <fullName evidence="6">S-adenosylhomocysteine nucleosidase</fullName>
        <shortName evidence="6">AdoHcy nucleosidase</shortName>
        <shortName evidence="6">SAH nucleosidase</shortName>
        <shortName evidence="6">SRH nucleosidase</shortName>
    </alternativeName>
</protein>
<gene>
    <name evidence="6 8" type="primary">mtnN</name>
    <name evidence="8" type="ORF">E1H14_05540</name>
</gene>
<dbReference type="GO" id="GO:0008782">
    <property type="term" value="F:adenosylhomocysteine nucleosidase activity"/>
    <property type="evidence" value="ECO:0007669"/>
    <property type="project" value="UniProtKB-UniRule"/>
</dbReference>
<dbReference type="CDD" id="cd09008">
    <property type="entry name" value="MTAN"/>
    <property type="match status" value="1"/>
</dbReference>
<reference evidence="8 9" key="1">
    <citation type="submission" date="2019-03" db="EMBL/GenBank/DDBJ databases">
        <title>Nitrincola sp. nov. isolated from an Indian soda lake.</title>
        <authorList>
            <person name="Joshi A."/>
            <person name="Thite S.V."/>
            <person name="Joseph N."/>
            <person name="Dhotre D."/>
            <person name="Moorthy M."/>
            <person name="Shouche Y.S."/>
        </authorList>
    </citation>
    <scope>NUCLEOTIDE SEQUENCE [LARGE SCALE GENOMIC DNA]</scope>
    <source>
        <strain evidence="8 9">MEB193</strain>
    </source>
</reference>
<evidence type="ECO:0000256" key="1">
    <source>
        <dbReference type="ARBA" id="ARBA00004945"/>
    </source>
</evidence>
<feature type="active site" description="Proton donor" evidence="6">
    <location>
        <position position="218"/>
    </location>
</feature>
<evidence type="ECO:0000256" key="2">
    <source>
        <dbReference type="ARBA" id="ARBA00022605"/>
    </source>
</evidence>
<dbReference type="Proteomes" id="UP000325302">
    <property type="component" value="Unassembled WGS sequence"/>
</dbReference>
<dbReference type="GO" id="GO:0019509">
    <property type="term" value="P:L-methionine salvage from methylthioadenosine"/>
    <property type="evidence" value="ECO:0007669"/>
    <property type="project" value="UniProtKB-UniRule"/>
</dbReference>
<evidence type="ECO:0000256" key="4">
    <source>
        <dbReference type="ARBA" id="ARBA00023167"/>
    </source>
</evidence>
<name>A0A5A9W4J5_9GAMM</name>
<evidence type="ECO:0000256" key="6">
    <source>
        <dbReference type="HAMAP-Rule" id="MF_01684"/>
    </source>
</evidence>
<dbReference type="InterPro" id="IPR035994">
    <property type="entry name" value="Nucleoside_phosphorylase_sf"/>
</dbReference>
<feature type="active site" description="Proton acceptor" evidence="6">
    <location>
        <position position="32"/>
    </location>
</feature>
<dbReference type="SUPFAM" id="SSF53167">
    <property type="entry name" value="Purine and uridine phosphorylases"/>
    <property type="match status" value="1"/>
</dbReference>
<keyword evidence="4 6" id="KW-0486">Methionine biosynthesis</keyword>
<dbReference type="GO" id="GO:0019284">
    <property type="term" value="P:L-methionine salvage from S-adenosylmethionine"/>
    <property type="evidence" value="ECO:0007669"/>
    <property type="project" value="TreeGrafter"/>
</dbReference>